<dbReference type="Gene3D" id="3.80.10.10">
    <property type="entry name" value="Ribonuclease Inhibitor"/>
    <property type="match status" value="1"/>
</dbReference>
<comment type="caution">
    <text evidence="2">The sequence shown here is derived from an EMBL/GenBank/DDBJ whole genome shotgun (WGS) entry which is preliminary data.</text>
</comment>
<proteinExistence type="predicted"/>
<dbReference type="SUPFAM" id="SSF52047">
    <property type="entry name" value="RNI-like"/>
    <property type="match status" value="1"/>
</dbReference>
<evidence type="ECO:0000313" key="3">
    <source>
        <dbReference type="Proteomes" id="UP000824120"/>
    </source>
</evidence>
<evidence type="ECO:0000313" key="2">
    <source>
        <dbReference type="EMBL" id="KAG5632352.1"/>
    </source>
</evidence>
<keyword evidence="3" id="KW-1185">Reference proteome</keyword>
<evidence type="ECO:0000256" key="1">
    <source>
        <dbReference type="SAM" id="SignalP"/>
    </source>
</evidence>
<gene>
    <name evidence="2" type="ORF">H5410_004069</name>
</gene>
<feature type="signal peptide" evidence="1">
    <location>
        <begin position="1"/>
        <end position="19"/>
    </location>
</feature>
<protein>
    <submittedName>
        <fullName evidence="2">Uncharacterized protein</fullName>
    </submittedName>
</protein>
<accession>A0A9J6B6Q3</accession>
<feature type="chain" id="PRO_5039893152" evidence="1">
    <location>
        <begin position="20"/>
        <end position="136"/>
    </location>
</feature>
<dbReference type="AlphaFoldDB" id="A0A9J6B6Q3"/>
<name>A0A9J6B6Q3_SOLCO</name>
<sequence>MYKSHIIWYLILPFTKVLIFGTCRFFDECISDLSHYLLRLVTIDLSEEVHTENSCCRTEDCFHNCVNNLRLRTVNLASNMYLDDDSLMIFTFMSPNMEILDVCNQISYSKLDNSQGNKHIEKGAKLSKIKLITAWP</sequence>
<keyword evidence="1" id="KW-0732">Signal</keyword>
<dbReference type="InterPro" id="IPR032675">
    <property type="entry name" value="LRR_dom_sf"/>
</dbReference>
<dbReference type="Proteomes" id="UP000824120">
    <property type="component" value="Chromosome 1"/>
</dbReference>
<dbReference type="OrthoDB" id="6066220at2759"/>
<dbReference type="EMBL" id="JACXVP010000001">
    <property type="protein sequence ID" value="KAG5632352.1"/>
    <property type="molecule type" value="Genomic_DNA"/>
</dbReference>
<organism evidence="2 3">
    <name type="scientific">Solanum commersonii</name>
    <name type="common">Commerson's wild potato</name>
    <name type="synonym">Commerson's nightshade</name>
    <dbReference type="NCBI Taxonomy" id="4109"/>
    <lineage>
        <taxon>Eukaryota</taxon>
        <taxon>Viridiplantae</taxon>
        <taxon>Streptophyta</taxon>
        <taxon>Embryophyta</taxon>
        <taxon>Tracheophyta</taxon>
        <taxon>Spermatophyta</taxon>
        <taxon>Magnoliopsida</taxon>
        <taxon>eudicotyledons</taxon>
        <taxon>Gunneridae</taxon>
        <taxon>Pentapetalae</taxon>
        <taxon>asterids</taxon>
        <taxon>lamiids</taxon>
        <taxon>Solanales</taxon>
        <taxon>Solanaceae</taxon>
        <taxon>Solanoideae</taxon>
        <taxon>Solaneae</taxon>
        <taxon>Solanum</taxon>
    </lineage>
</organism>
<reference evidence="2 3" key="1">
    <citation type="submission" date="2020-09" db="EMBL/GenBank/DDBJ databases">
        <title>De no assembly of potato wild relative species, Solanum commersonii.</title>
        <authorList>
            <person name="Cho K."/>
        </authorList>
    </citation>
    <scope>NUCLEOTIDE SEQUENCE [LARGE SCALE GENOMIC DNA]</scope>
    <source>
        <strain evidence="2">LZ3.2</strain>
        <tissue evidence="2">Leaf</tissue>
    </source>
</reference>